<dbReference type="CDD" id="cd00462">
    <property type="entry name" value="PTH"/>
    <property type="match status" value="1"/>
</dbReference>
<dbReference type="InterPro" id="IPR036416">
    <property type="entry name" value="Pept_tRNA_hydro_sf"/>
</dbReference>
<comment type="subunit">
    <text evidence="7">Monomer.</text>
</comment>
<comment type="subcellular location">
    <subcellularLocation>
        <location evidence="7">Cytoplasm</location>
    </subcellularLocation>
</comment>
<feature type="active site" description="Proton acceptor" evidence="7">
    <location>
        <position position="19"/>
    </location>
</feature>
<protein>
    <recommendedName>
        <fullName evidence="6 7">Peptidyl-tRNA hydrolase</fullName>
        <shortName evidence="7">Pth</shortName>
        <ecNumber evidence="1 7">3.1.1.29</ecNumber>
    </recommendedName>
</protein>
<keyword evidence="4 7" id="KW-0694">RNA-binding</keyword>
<reference evidence="9 10" key="1">
    <citation type="journal article" date="2016" name="Genome Announc.">
        <title>First Complete Genome Sequence of a Subdivision 6 Acidobacterium Strain.</title>
        <authorList>
            <person name="Huang S."/>
            <person name="Vieira S."/>
            <person name="Bunk B."/>
            <person name="Riedel T."/>
            <person name="Sproer C."/>
            <person name="Overmann J."/>
        </authorList>
    </citation>
    <scope>NUCLEOTIDE SEQUENCE [LARGE SCALE GENOMIC DNA]</scope>
    <source>
        <strain evidence="10">DSM 100886 HEG_-6_39</strain>
    </source>
</reference>
<dbReference type="PATRIC" id="fig|1813736.3.peg.5174"/>
<dbReference type="PROSITE" id="PS01196">
    <property type="entry name" value="PEPT_TRNA_HYDROL_2"/>
    <property type="match status" value="1"/>
</dbReference>
<dbReference type="InterPro" id="IPR018171">
    <property type="entry name" value="Pept_tRNA_hydro_CS"/>
</dbReference>
<evidence type="ECO:0000256" key="2">
    <source>
        <dbReference type="ARBA" id="ARBA00022555"/>
    </source>
</evidence>
<proteinExistence type="inferred from homology"/>
<keyword evidence="2 7" id="KW-0820">tRNA-binding</keyword>
<dbReference type="GO" id="GO:0005737">
    <property type="term" value="C:cytoplasm"/>
    <property type="evidence" value="ECO:0007669"/>
    <property type="project" value="UniProtKB-SubCell"/>
</dbReference>
<feature type="site" description="Discriminates between blocked and unblocked aminoacyl-tRNA" evidence="7">
    <location>
        <position position="9"/>
    </location>
</feature>
<dbReference type="NCBIfam" id="TIGR00447">
    <property type="entry name" value="pth"/>
    <property type="match status" value="1"/>
</dbReference>
<dbReference type="Proteomes" id="UP000076079">
    <property type="component" value="Chromosome"/>
</dbReference>
<evidence type="ECO:0000313" key="10">
    <source>
        <dbReference type="Proteomes" id="UP000076079"/>
    </source>
</evidence>
<comment type="function">
    <text evidence="7">Hydrolyzes ribosome-free peptidyl-tRNAs (with 1 or more amino acids incorporated), which drop off the ribosome during protein synthesis, or as a result of ribosome stalling.</text>
</comment>
<sequence>MKLIVGLGNPGPKYRDTLHNVGFKAMDVLAARHGVAFESAPSDAYVARVRGVEGGLLLVKPLTFMNRSGGAVGDLLRFYKIPVEDLLVVLDEAALPAGQLRARSFGSAGGHNGLKSIIGVLGTEQFARLRIGVGRGDPRRDLADHVLSAIPPDLRPVVDEAVVKAADAVECFARDGIEKTMQVFNAPPPGGRDSTSLPPRGEP</sequence>
<dbReference type="FunFam" id="3.40.50.1470:FF:000001">
    <property type="entry name" value="Peptidyl-tRNA hydrolase"/>
    <property type="match status" value="1"/>
</dbReference>
<dbReference type="EC" id="3.1.1.29" evidence="1 7"/>
<dbReference type="PANTHER" id="PTHR17224">
    <property type="entry name" value="PEPTIDYL-TRNA HYDROLASE"/>
    <property type="match status" value="1"/>
</dbReference>
<dbReference type="EMBL" id="CP015136">
    <property type="protein sequence ID" value="AMY11662.1"/>
    <property type="molecule type" value="Genomic_DNA"/>
</dbReference>
<feature type="binding site" evidence="7">
    <location>
        <position position="66"/>
    </location>
    <ligand>
        <name>tRNA</name>
        <dbReference type="ChEBI" id="CHEBI:17843"/>
    </ligand>
</feature>
<dbReference type="Pfam" id="PF01195">
    <property type="entry name" value="Pept_tRNA_hydro"/>
    <property type="match status" value="1"/>
</dbReference>
<dbReference type="Gene3D" id="3.40.50.1470">
    <property type="entry name" value="Peptidyl-tRNA hydrolase"/>
    <property type="match status" value="1"/>
</dbReference>
<dbReference type="PANTHER" id="PTHR17224:SF1">
    <property type="entry name" value="PEPTIDYL-TRNA HYDROLASE"/>
    <property type="match status" value="1"/>
</dbReference>
<dbReference type="OrthoDB" id="9800507at2"/>
<evidence type="ECO:0000256" key="3">
    <source>
        <dbReference type="ARBA" id="ARBA00022801"/>
    </source>
</evidence>
<keyword evidence="3 7" id="KW-0378">Hydrolase</keyword>
<reference evidence="10" key="2">
    <citation type="submission" date="2016-04" db="EMBL/GenBank/DDBJ databases">
        <title>First Complete Genome Sequence of a Subdivision 6 Acidobacterium.</title>
        <authorList>
            <person name="Huang S."/>
            <person name="Vieira S."/>
            <person name="Bunk B."/>
            <person name="Riedel T."/>
            <person name="Sproeer C."/>
            <person name="Overmann J."/>
        </authorList>
    </citation>
    <scope>NUCLEOTIDE SEQUENCE [LARGE SCALE GENOMIC DNA]</scope>
    <source>
        <strain evidence="10">DSM 100886 HEG_-6_39</strain>
    </source>
</reference>
<dbReference type="SUPFAM" id="SSF53178">
    <property type="entry name" value="Peptidyl-tRNA hydrolase-like"/>
    <property type="match status" value="1"/>
</dbReference>
<dbReference type="GO" id="GO:0000049">
    <property type="term" value="F:tRNA binding"/>
    <property type="evidence" value="ECO:0007669"/>
    <property type="project" value="UniProtKB-UniRule"/>
</dbReference>
<dbReference type="AlphaFoldDB" id="A0A143PSU0"/>
<feature type="binding site" evidence="7">
    <location>
        <position position="112"/>
    </location>
    <ligand>
        <name>tRNA</name>
        <dbReference type="ChEBI" id="CHEBI:17843"/>
    </ligand>
</feature>
<feature type="binding site" evidence="7">
    <location>
        <position position="64"/>
    </location>
    <ligand>
        <name>tRNA</name>
        <dbReference type="ChEBI" id="CHEBI:17843"/>
    </ligand>
</feature>
<accession>A0A143PSU0</accession>
<dbReference type="HAMAP" id="MF_00083">
    <property type="entry name" value="Pept_tRNA_hydro_bact"/>
    <property type="match status" value="1"/>
</dbReference>
<comment type="similarity">
    <text evidence="5 7">Belongs to the PTH family.</text>
</comment>
<evidence type="ECO:0000256" key="1">
    <source>
        <dbReference type="ARBA" id="ARBA00013260"/>
    </source>
</evidence>
<organism evidence="9 10">
    <name type="scientific">Luteitalea pratensis</name>
    <dbReference type="NCBI Taxonomy" id="1855912"/>
    <lineage>
        <taxon>Bacteria</taxon>
        <taxon>Pseudomonadati</taxon>
        <taxon>Acidobacteriota</taxon>
        <taxon>Vicinamibacteria</taxon>
        <taxon>Vicinamibacterales</taxon>
        <taxon>Vicinamibacteraceae</taxon>
        <taxon>Luteitalea</taxon>
    </lineage>
</organism>
<evidence type="ECO:0000256" key="7">
    <source>
        <dbReference type="HAMAP-Rule" id="MF_00083"/>
    </source>
</evidence>
<gene>
    <name evidence="7 9" type="primary">pth</name>
    <name evidence="9" type="ORF">LuPra_04918</name>
</gene>
<dbReference type="GO" id="GO:0072344">
    <property type="term" value="P:rescue of stalled ribosome"/>
    <property type="evidence" value="ECO:0007669"/>
    <property type="project" value="UniProtKB-UniRule"/>
</dbReference>
<dbReference type="RefSeq" id="WP_110173189.1">
    <property type="nucleotide sequence ID" value="NZ_CP015136.1"/>
</dbReference>
<dbReference type="GO" id="GO:0006515">
    <property type="term" value="P:protein quality control for misfolded or incompletely synthesized proteins"/>
    <property type="evidence" value="ECO:0007669"/>
    <property type="project" value="UniProtKB-UniRule"/>
</dbReference>
<dbReference type="KEGG" id="abac:LuPra_04918"/>
<keyword evidence="10" id="KW-1185">Reference proteome</keyword>
<name>A0A143PSU0_LUTPR</name>
<dbReference type="STRING" id="1855912.LuPra_04918"/>
<evidence type="ECO:0000256" key="5">
    <source>
        <dbReference type="ARBA" id="ARBA00038063"/>
    </source>
</evidence>
<evidence type="ECO:0000256" key="4">
    <source>
        <dbReference type="ARBA" id="ARBA00022884"/>
    </source>
</evidence>
<comment type="catalytic activity">
    <reaction evidence="7">
        <text>an N-acyl-L-alpha-aminoacyl-tRNA + H2O = an N-acyl-L-amino acid + a tRNA + H(+)</text>
        <dbReference type="Rhea" id="RHEA:54448"/>
        <dbReference type="Rhea" id="RHEA-COMP:10123"/>
        <dbReference type="Rhea" id="RHEA-COMP:13883"/>
        <dbReference type="ChEBI" id="CHEBI:15377"/>
        <dbReference type="ChEBI" id="CHEBI:15378"/>
        <dbReference type="ChEBI" id="CHEBI:59874"/>
        <dbReference type="ChEBI" id="CHEBI:78442"/>
        <dbReference type="ChEBI" id="CHEBI:138191"/>
        <dbReference type="EC" id="3.1.1.29"/>
    </reaction>
</comment>
<evidence type="ECO:0000313" key="9">
    <source>
        <dbReference type="EMBL" id="AMY11662.1"/>
    </source>
</evidence>
<feature type="site" description="Stabilizes the basic form of H active site to accept a proton" evidence="7">
    <location>
        <position position="91"/>
    </location>
</feature>
<evidence type="ECO:0000256" key="8">
    <source>
        <dbReference type="SAM" id="MobiDB-lite"/>
    </source>
</evidence>
<keyword evidence="7" id="KW-0963">Cytoplasm</keyword>
<comment type="function">
    <text evidence="7">Catalyzes the release of premature peptidyl moieties from peptidyl-tRNA molecules trapped in stalled 50S ribosomal subunits, and thus maintains levels of free tRNAs and 50S ribosomes.</text>
</comment>
<evidence type="ECO:0000256" key="6">
    <source>
        <dbReference type="ARBA" id="ARBA00050038"/>
    </source>
</evidence>
<feature type="binding site" evidence="7">
    <location>
        <position position="14"/>
    </location>
    <ligand>
        <name>tRNA</name>
        <dbReference type="ChEBI" id="CHEBI:17843"/>
    </ligand>
</feature>
<feature type="region of interest" description="Disordered" evidence="8">
    <location>
        <begin position="182"/>
        <end position="203"/>
    </location>
</feature>
<dbReference type="GO" id="GO:0004045">
    <property type="term" value="F:peptidyl-tRNA hydrolase activity"/>
    <property type="evidence" value="ECO:0007669"/>
    <property type="project" value="UniProtKB-UniRule"/>
</dbReference>
<dbReference type="InterPro" id="IPR001328">
    <property type="entry name" value="Pept_tRNA_hydro"/>
</dbReference>